<keyword evidence="1" id="KW-0175">Coiled coil</keyword>
<keyword evidence="3" id="KW-0812">Transmembrane</keyword>
<evidence type="ECO:0000256" key="3">
    <source>
        <dbReference type="SAM" id="Phobius"/>
    </source>
</evidence>
<evidence type="ECO:0000313" key="4">
    <source>
        <dbReference type="EMBL" id="EQC36207.1"/>
    </source>
</evidence>
<accession>T0S0J8</accession>
<feature type="coiled-coil region" evidence="1">
    <location>
        <begin position="53"/>
        <end position="80"/>
    </location>
</feature>
<dbReference type="RefSeq" id="XP_008610313.1">
    <property type="nucleotide sequence ID" value="XM_008612091.1"/>
</dbReference>
<dbReference type="GeneID" id="19947044"/>
<evidence type="ECO:0000313" key="5">
    <source>
        <dbReference type="Proteomes" id="UP000030762"/>
    </source>
</evidence>
<dbReference type="EMBL" id="JH767148">
    <property type="protein sequence ID" value="EQC36207.1"/>
    <property type="molecule type" value="Genomic_DNA"/>
</dbReference>
<protein>
    <submittedName>
        <fullName evidence="4">Uncharacterized protein</fullName>
    </submittedName>
</protein>
<keyword evidence="3" id="KW-1133">Transmembrane helix</keyword>
<sequence length="650" mass="73871">MRFVTINDDESASELAAYSSREILYDVKDELERSADPEYLRRKLHRQRIRDYRRSKVLELQHLQKEAAELQAHIARLQTAKKHGTSRKDCQLPWRDVAMALRDAADASQATNASLKTKLQKHRELLRAMTSWVSAMSSVQRFPNANATTWRNICLFKSDESRRLGFEWMTNHMLHHTNAVLDECAFPTAPLDAMHHADYMDLHISWDDAGRYRLFQRHQTIMHTSLESITRALHRMYISDRVSVANIVKEDLDMQFLNDSGRYSRTQEWSANPLHFLRRQFTEPGLRSIIVGQNILEDEKYPVGKYISDAQAWIVVTQLAPGVILYQNYYTAEQLHTKDGVALPLEDDVWSTALSLHELPTHDAKQRAFERHKDGMVDLVMWGPCLIMATIGGVVAFFGDVLLLYVTYPFDGSPVTFGVLGALLMSCVDNTVLYISYVCATLRATKDHMSNRCIMFAMSRAGAGYTLLLLLVLGFYMAWYGDVSLVYVGFVLLDGFNVTMCSFLIGLWLCVRKKHKHIDRPTVPTKVEKMCMNSVLWPSVAIRYVYYLVAFSFVFLEKGPQSTNVTIGVYVGLNAAFNVGVAFGMRSFRRKVHRDAKALENARPQANDDMPVVDNDGPASDEVDVASAVENDDHDNSNIDAYGSDDEAYP</sequence>
<dbReference type="OrthoDB" id="75182at2759"/>
<organism evidence="4 5">
    <name type="scientific">Saprolegnia diclina (strain VS20)</name>
    <dbReference type="NCBI Taxonomy" id="1156394"/>
    <lineage>
        <taxon>Eukaryota</taxon>
        <taxon>Sar</taxon>
        <taxon>Stramenopiles</taxon>
        <taxon>Oomycota</taxon>
        <taxon>Saprolegniomycetes</taxon>
        <taxon>Saprolegniales</taxon>
        <taxon>Saprolegniaceae</taxon>
        <taxon>Saprolegnia</taxon>
    </lineage>
</organism>
<feature type="region of interest" description="Disordered" evidence="2">
    <location>
        <begin position="600"/>
        <end position="650"/>
    </location>
</feature>
<reference evidence="4 5" key="1">
    <citation type="submission" date="2012-04" db="EMBL/GenBank/DDBJ databases">
        <title>The Genome Sequence of Saprolegnia declina VS20.</title>
        <authorList>
            <consortium name="The Broad Institute Genome Sequencing Platform"/>
            <person name="Russ C."/>
            <person name="Nusbaum C."/>
            <person name="Tyler B."/>
            <person name="van West P."/>
            <person name="Dieguez-Uribeondo J."/>
            <person name="de Bruijn I."/>
            <person name="Tripathy S."/>
            <person name="Jiang R."/>
            <person name="Young S.K."/>
            <person name="Zeng Q."/>
            <person name="Gargeya S."/>
            <person name="Fitzgerald M."/>
            <person name="Haas B."/>
            <person name="Abouelleil A."/>
            <person name="Alvarado L."/>
            <person name="Arachchi H.M."/>
            <person name="Berlin A."/>
            <person name="Chapman S.B."/>
            <person name="Goldberg J."/>
            <person name="Griggs A."/>
            <person name="Gujja S."/>
            <person name="Hansen M."/>
            <person name="Howarth C."/>
            <person name="Imamovic A."/>
            <person name="Larimer J."/>
            <person name="McCowen C."/>
            <person name="Montmayeur A."/>
            <person name="Murphy C."/>
            <person name="Neiman D."/>
            <person name="Pearson M."/>
            <person name="Priest M."/>
            <person name="Roberts A."/>
            <person name="Saif S."/>
            <person name="Shea T."/>
            <person name="Sisk P."/>
            <person name="Sykes S."/>
            <person name="Wortman J."/>
            <person name="Nusbaum C."/>
            <person name="Birren B."/>
        </authorList>
    </citation>
    <scope>NUCLEOTIDE SEQUENCE [LARGE SCALE GENOMIC DNA]</scope>
    <source>
        <strain evidence="4 5">VS20</strain>
    </source>
</reference>
<dbReference type="AlphaFoldDB" id="T0S0J8"/>
<feature type="transmembrane region" description="Helical" evidence="3">
    <location>
        <begin position="461"/>
        <end position="479"/>
    </location>
</feature>
<feature type="transmembrane region" description="Helical" evidence="3">
    <location>
        <begin position="417"/>
        <end position="440"/>
    </location>
</feature>
<gene>
    <name evidence="4" type="ORF">SDRG_06317</name>
</gene>
<proteinExistence type="predicted"/>
<keyword evidence="5" id="KW-1185">Reference proteome</keyword>
<keyword evidence="3" id="KW-0472">Membrane</keyword>
<evidence type="ECO:0000256" key="2">
    <source>
        <dbReference type="SAM" id="MobiDB-lite"/>
    </source>
</evidence>
<dbReference type="InParanoid" id="T0S0J8"/>
<dbReference type="Proteomes" id="UP000030762">
    <property type="component" value="Unassembled WGS sequence"/>
</dbReference>
<feature type="transmembrane region" description="Helical" evidence="3">
    <location>
        <begin position="535"/>
        <end position="555"/>
    </location>
</feature>
<feature type="transmembrane region" description="Helical" evidence="3">
    <location>
        <begin position="379"/>
        <end position="405"/>
    </location>
</feature>
<evidence type="ECO:0000256" key="1">
    <source>
        <dbReference type="SAM" id="Coils"/>
    </source>
</evidence>
<feature type="transmembrane region" description="Helical" evidence="3">
    <location>
        <begin position="567"/>
        <end position="585"/>
    </location>
</feature>
<dbReference type="VEuPathDB" id="FungiDB:SDRG_06317"/>
<name>T0S0J8_SAPDV</name>
<feature type="transmembrane region" description="Helical" evidence="3">
    <location>
        <begin position="485"/>
        <end position="511"/>
    </location>
</feature>